<dbReference type="PROSITE" id="PS00189">
    <property type="entry name" value="LIPOYL"/>
    <property type="match status" value="1"/>
</dbReference>
<evidence type="ECO:0000313" key="10">
    <source>
        <dbReference type="EMBL" id="BAL56302.1"/>
    </source>
</evidence>
<dbReference type="SUPFAM" id="SSF51230">
    <property type="entry name" value="Single hybrid motif"/>
    <property type="match status" value="1"/>
</dbReference>
<evidence type="ECO:0000256" key="2">
    <source>
        <dbReference type="ARBA" id="ARBA00007317"/>
    </source>
</evidence>
<sequence>MPFEFKLPDIGEGVHEGEIVKWLVKEGDFVREDQPMVEVMTDKATVEIPAPRAGKILKLNAKEGEVVKVGSVLVIIEEVGEAKAEPRREAVTAAAPPPKPEPEPITTTIAATAAAVTAPPPSPPMPPAQRVLATPATRKLARELGVDISQIQGTGPGGRVTDEDVRRFAAARTAPPPTPTPAPAPTFAPSAVSTDRREERIPLRGIRRRIAEHMHKSKTTAAHFTYVDEVDMTELIQLREQMKPLAEQKGVKITYLPFIVKASVAALKEMPLLNASLDETTGEIVIKKYYNIGIATATDEGLIVPVIKDADRKSILEIAGEIERLAKAAREGKVALQDLQGGTFTITSLGALGGLFATPIINYPEVAILGIHEIKKRPVVRDDQIVIRDIMYVSLSFDHRLIDGDVGARFCKKIISYLENPKLLFLELV</sequence>
<proteinExistence type="inferred from homology"/>
<evidence type="ECO:0000256" key="5">
    <source>
        <dbReference type="ARBA" id="ARBA00023315"/>
    </source>
</evidence>
<dbReference type="AlphaFoldDB" id="H5SJG6"/>
<dbReference type="SUPFAM" id="SSF52777">
    <property type="entry name" value="CoA-dependent acyltransferases"/>
    <property type="match status" value="1"/>
</dbReference>
<keyword evidence="10" id="KW-0670">Pyruvate</keyword>
<reference evidence="10" key="2">
    <citation type="journal article" date="2012" name="PLoS ONE">
        <title>A Deeply Branching Thermophilic Bacterium with an Ancient Acetyl-CoA Pathway Dominates a Subsurface Ecosystem.</title>
        <authorList>
            <person name="Takami H."/>
            <person name="Noguchi H."/>
            <person name="Takaki Y."/>
            <person name="Uchiyama I."/>
            <person name="Toyoda A."/>
            <person name="Nishi S."/>
            <person name="Chee G.-J."/>
            <person name="Arai W."/>
            <person name="Nunoura T."/>
            <person name="Itoh T."/>
            <person name="Hattori M."/>
            <person name="Takai K."/>
        </authorList>
    </citation>
    <scope>NUCLEOTIDE SEQUENCE</scope>
</reference>
<keyword evidence="5 6" id="KW-0012">Acyltransferase</keyword>
<dbReference type="InterPro" id="IPR050743">
    <property type="entry name" value="2-oxoacid_DH_E2_comp"/>
</dbReference>
<dbReference type="Gene3D" id="3.30.559.10">
    <property type="entry name" value="Chloramphenicol acetyltransferase-like domain"/>
    <property type="match status" value="1"/>
</dbReference>
<dbReference type="InterPro" id="IPR004167">
    <property type="entry name" value="PSBD"/>
</dbReference>
<dbReference type="InterPro" id="IPR001078">
    <property type="entry name" value="2-oxoacid_DH_actylTfrase"/>
</dbReference>
<dbReference type="FunFam" id="3.30.559.10:FF:000007">
    <property type="entry name" value="Dihydrolipoamide acetyltransferase component of pyruvate dehydrogenase complex"/>
    <property type="match status" value="1"/>
</dbReference>
<dbReference type="CDD" id="cd06849">
    <property type="entry name" value="lipoyl_domain"/>
    <property type="match status" value="1"/>
</dbReference>
<dbReference type="InterPro" id="IPR036625">
    <property type="entry name" value="E3-bd_dom_sf"/>
</dbReference>
<dbReference type="Gene3D" id="2.40.50.100">
    <property type="match status" value="1"/>
</dbReference>
<evidence type="ECO:0000259" key="8">
    <source>
        <dbReference type="PROSITE" id="PS50968"/>
    </source>
</evidence>
<organism evidence="10">
    <name type="scientific">uncultured Acetothermia bacterium</name>
    <dbReference type="NCBI Taxonomy" id="236499"/>
    <lineage>
        <taxon>Bacteria</taxon>
        <taxon>Candidatus Bipolaricaulota</taxon>
        <taxon>environmental samples</taxon>
    </lineage>
</organism>
<feature type="domain" description="Lipoyl-binding" evidence="8">
    <location>
        <begin position="2"/>
        <end position="77"/>
    </location>
</feature>
<dbReference type="GO" id="GO:0016407">
    <property type="term" value="F:acetyltransferase activity"/>
    <property type="evidence" value="ECO:0007669"/>
    <property type="project" value="TreeGrafter"/>
</dbReference>
<comment type="similarity">
    <text evidence="2 6">Belongs to the 2-oxoacid dehydrogenase family.</text>
</comment>
<dbReference type="PROSITE" id="PS50968">
    <property type="entry name" value="BIOTINYL_LIPOYL"/>
    <property type="match status" value="1"/>
</dbReference>
<dbReference type="SUPFAM" id="SSF47005">
    <property type="entry name" value="Peripheral subunit-binding domain of 2-oxo acid dehydrogenase complex"/>
    <property type="match status" value="1"/>
</dbReference>
<feature type="compositionally biased region" description="Pro residues" evidence="7">
    <location>
        <begin position="174"/>
        <end position="186"/>
    </location>
</feature>
<dbReference type="GO" id="GO:0031405">
    <property type="term" value="F:lipoic acid binding"/>
    <property type="evidence" value="ECO:0007669"/>
    <property type="project" value="TreeGrafter"/>
</dbReference>
<evidence type="ECO:0000256" key="1">
    <source>
        <dbReference type="ARBA" id="ARBA00001938"/>
    </source>
</evidence>
<evidence type="ECO:0000256" key="3">
    <source>
        <dbReference type="ARBA" id="ARBA00022679"/>
    </source>
</evidence>
<dbReference type="PROSITE" id="PS51826">
    <property type="entry name" value="PSBD"/>
    <property type="match status" value="1"/>
</dbReference>
<feature type="region of interest" description="Disordered" evidence="7">
    <location>
        <begin position="172"/>
        <end position="198"/>
    </location>
</feature>
<name>H5SJG6_9BACT</name>
<dbReference type="EMBL" id="AP011743">
    <property type="protein sequence ID" value="BAL56302.1"/>
    <property type="molecule type" value="Genomic_DNA"/>
</dbReference>
<dbReference type="PANTHER" id="PTHR43178">
    <property type="entry name" value="DIHYDROLIPOAMIDE ACETYLTRANSFERASE COMPONENT OF PYRUVATE DEHYDROGENASE COMPLEX"/>
    <property type="match status" value="1"/>
</dbReference>
<evidence type="ECO:0000256" key="7">
    <source>
        <dbReference type="SAM" id="MobiDB-lite"/>
    </source>
</evidence>
<dbReference type="PANTHER" id="PTHR43178:SF5">
    <property type="entry name" value="LIPOAMIDE ACYLTRANSFERASE COMPONENT OF BRANCHED-CHAIN ALPHA-KETO ACID DEHYDROGENASE COMPLEX, MITOCHONDRIAL"/>
    <property type="match status" value="1"/>
</dbReference>
<dbReference type="InterPro" id="IPR000089">
    <property type="entry name" value="Biotin_lipoyl"/>
</dbReference>
<dbReference type="GO" id="GO:0005737">
    <property type="term" value="C:cytoplasm"/>
    <property type="evidence" value="ECO:0007669"/>
    <property type="project" value="TreeGrafter"/>
</dbReference>
<comment type="cofactor">
    <cofactor evidence="1 6">
        <name>(R)-lipoate</name>
        <dbReference type="ChEBI" id="CHEBI:83088"/>
    </cofactor>
</comment>
<reference evidence="10" key="1">
    <citation type="journal article" date="2005" name="Environ. Microbiol.">
        <title>Genetic and functional properties of uncultivated thermophilic crenarchaeotes from a subsurface gold mine as revealed by analysis of genome fragments.</title>
        <authorList>
            <person name="Nunoura T."/>
            <person name="Hirayama H."/>
            <person name="Takami H."/>
            <person name="Oida H."/>
            <person name="Nishi S."/>
            <person name="Shimamura S."/>
            <person name="Suzuki Y."/>
            <person name="Inagaki F."/>
            <person name="Takai K."/>
            <person name="Nealson K.H."/>
            <person name="Horikoshi K."/>
        </authorList>
    </citation>
    <scope>NUCLEOTIDE SEQUENCE</scope>
</reference>
<gene>
    <name evidence="10" type="ORF">HGMM_F36B04C05</name>
</gene>
<dbReference type="Pfam" id="PF00198">
    <property type="entry name" value="2-oxoacid_dh"/>
    <property type="match status" value="1"/>
</dbReference>
<feature type="region of interest" description="Disordered" evidence="7">
    <location>
        <begin position="84"/>
        <end position="103"/>
    </location>
</feature>
<keyword evidence="3 6" id="KW-0808">Transferase</keyword>
<evidence type="ECO:0000256" key="6">
    <source>
        <dbReference type="RuleBase" id="RU003423"/>
    </source>
</evidence>
<keyword evidence="4 6" id="KW-0450">Lipoyl</keyword>
<dbReference type="InterPro" id="IPR011053">
    <property type="entry name" value="Single_hybrid_motif"/>
</dbReference>
<dbReference type="Gene3D" id="4.10.320.10">
    <property type="entry name" value="E3-binding domain"/>
    <property type="match status" value="1"/>
</dbReference>
<dbReference type="InterPro" id="IPR023213">
    <property type="entry name" value="CAT-like_dom_sf"/>
</dbReference>
<accession>H5SJG6</accession>
<dbReference type="InterPro" id="IPR003016">
    <property type="entry name" value="2-oxoA_DH_lipoyl-BS"/>
</dbReference>
<evidence type="ECO:0000256" key="4">
    <source>
        <dbReference type="ARBA" id="ARBA00022823"/>
    </source>
</evidence>
<dbReference type="Pfam" id="PF00364">
    <property type="entry name" value="Biotin_lipoyl"/>
    <property type="match status" value="1"/>
</dbReference>
<dbReference type="Pfam" id="PF02817">
    <property type="entry name" value="E3_binding"/>
    <property type="match status" value="1"/>
</dbReference>
<protein>
    <recommendedName>
        <fullName evidence="6">Dihydrolipoamide acetyltransferase component of pyruvate dehydrogenase complex</fullName>
        <ecNumber evidence="6">2.3.1.-</ecNumber>
    </recommendedName>
</protein>
<feature type="domain" description="Peripheral subunit-binding (PSBD)" evidence="9">
    <location>
        <begin position="132"/>
        <end position="169"/>
    </location>
</feature>
<evidence type="ECO:0000259" key="9">
    <source>
        <dbReference type="PROSITE" id="PS51826"/>
    </source>
</evidence>
<dbReference type="EC" id="2.3.1.-" evidence="6"/>